<evidence type="ECO:0000313" key="8">
    <source>
        <dbReference type="EMBL" id="OSY86887.1"/>
    </source>
</evidence>
<dbReference type="RefSeq" id="WP_086031595.1">
    <property type="nucleotide sequence ID" value="NZ_LAPZ01000017.1"/>
</dbReference>
<feature type="transmembrane region" description="Helical" evidence="6">
    <location>
        <begin position="315"/>
        <end position="340"/>
    </location>
</feature>
<feature type="transmembrane region" description="Helical" evidence="6">
    <location>
        <begin position="610"/>
        <end position="629"/>
    </location>
</feature>
<feature type="transmembrane region" description="Helical" evidence="6">
    <location>
        <begin position="735"/>
        <end position="761"/>
    </location>
</feature>
<feature type="transmembrane region" description="Helical" evidence="6">
    <location>
        <begin position="406"/>
        <end position="426"/>
    </location>
</feature>
<feature type="transmembrane region" description="Helical" evidence="6">
    <location>
        <begin position="248"/>
        <end position="268"/>
    </location>
</feature>
<dbReference type="GO" id="GO:0005886">
    <property type="term" value="C:plasma membrane"/>
    <property type="evidence" value="ECO:0007669"/>
    <property type="project" value="UniProtKB-SubCell"/>
</dbReference>
<feature type="transmembrane region" description="Helical" evidence="6">
    <location>
        <begin position="222"/>
        <end position="241"/>
    </location>
</feature>
<dbReference type="Pfam" id="PF03176">
    <property type="entry name" value="MMPL"/>
    <property type="match status" value="2"/>
</dbReference>
<sequence>MSFWTRVAGIILRNRYIVLIFIAAITAFLVSQMKYMRFSYTEANLLPEDHQANLEYNQFLKIFGEEGNLVILGIKDSTIFSPEKFNAWNKLTKSFDTVSQVDFTVSISDVKQLKADRKKRKFILEPLFEKAPKTKEEVEKIQTQLFEKLPFYENLLYNKEGVLQTAIYINKDIVNTIERRNFIAEILIPRIDKFEKDYNVDVRISGMPYIRTVNSQNIIDEMVFFVAGALLITALIFFFFFRSFRATFITLLVVSIGVTWAFGFIGWFRYEITVLSALIPPLIIVIGVPNAVFLINKYQQEVKKHGNQAKSLQRVIAKIGNATLMTNITTASGFATFVFVKSQLLREFGILASVNIISIFILALLIIPIIYSFMPLPKKKHLNHLEKKWMGQVVDWMERMVRKRRISIYITTVIVIILGLIGLFQIRVSGSLIEDMPKGMQFYKDIKFFEKEFGGIMPLEILVDTKREKGVMKLSTLKKMDKLHEAIETFPELSKPVSVVNLVKYSKQAYYKGKPKYYQLPTSQEKAHIFAYTKNSNSNAGMLNNFVDSTGRYARITTFMKDVGTDKMDIIQERLGAVIKKQFPNEKFDVSMTGKALVFLKGTNYLIKNLVISLSLAIVLISIFMAWMFRSPQMILISLIPNMLPLLITAGLMGFFDIPIKPSTILVFSIAFGISVDDTIHFLAKYRQELLANNWKVRKSVYAALRETGVSMFYTSIVLFFGFLVFTISSFGGTIALGGLVSITLLLAMVSNLILLPSLLLTFEKKIANKKVFKEPAMKIIPPKEENN</sequence>
<feature type="transmembrane region" description="Helical" evidence="6">
    <location>
        <begin position="274"/>
        <end position="295"/>
    </location>
</feature>
<evidence type="ECO:0000259" key="7">
    <source>
        <dbReference type="PROSITE" id="PS50156"/>
    </source>
</evidence>
<dbReference type="OrthoDB" id="9805018at2"/>
<dbReference type="InterPro" id="IPR000731">
    <property type="entry name" value="SSD"/>
</dbReference>
<dbReference type="GO" id="GO:0022857">
    <property type="term" value="F:transmembrane transporter activity"/>
    <property type="evidence" value="ECO:0007669"/>
    <property type="project" value="InterPro"/>
</dbReference>
<evidence type="ECO:0000256" key="3">
    <source>
        <dbReference type="ARBA" id="ARBA00022692"/>
    </source>
</evidence>
<evidence type="ECO:0000313" key="9">
    <source>
        <dbReference type="Proteomes" id="UP000194221"/>
    </source>
</evidence>
<proteinExistence type="predicted"/>
<comment type="caution">
    <text evidence="8">The sequence shown here is derived from an EMBL/GenBank/DDBJ whole genome shotgun (WGS) entry which is preliminary data.</text>
</comment>
<dbReference type="SUPFAM" id="SSF82866">
    <property type="entry name" value="Multidrug efflux transporter AcrB transmembrane domain"/>
    <property type="match status" value="2"/>
</dbReference>
<protein>
    <submittedName>
        <fullName evidence="8">Transporter</fullName>
    </submittedName>
</protein>
<keyword evidence="9" id="KW-1185">Reference proteome</keyword>
<gene>
    <name evidence="8" type="ORF">WH52_13965</name>
</gene>
<dbReference type="EMBL" id="LAPZ01000017">
    <property type="protein sequence ID" value="OSY86887.1"/>
    <property type="molecule type" value="Genomic_DNA"/>
</dbReference>
<keyword evidence="2" id="KW-1003">Cell membrane</keyword>
<dbReference type="InParanoid" id="A0A1Y2PAQ8"/>
<dbReference type="Gene3D" id="1.20.1640.10">
    <property type="entry name" value="Multidrug efflux transporter AcrB transmembrane domain"/>
    <property type="match status" value="2"/>
</dbReference>
<keyword evidence="3 6" id="KW-0812">Transmembrane</keyword>
<name>A0A1Y2PAQ8_9FLAO</name>
<dbReference type="InterPro" id="IPR050545">
    <property type="entry name" value="Mycobact_MmpL"/>
</dbReference>
<dbReference type="AlphaFoldDB" id="A0A1Y2PAQ8"/>
<evidence type="ECO:0000256" key="1">
    <source>
        <dbReference type="ARBA" id="ARBA00004651"/>
    </source>
</evidence>
<dbReference type="Proteomes" id="UP000194221">
    <property type="component" value="Unassembled WGS sequence"/>
</dbReference>
<evidence type="ECO:0000256" key="2">
    <source>
        <dbReference type="ARBA" id="ARBA00022475"/>
    </source>
</evidence>
<dbReference type="InterPro" id="IPR001036">
    <property type="entry name" value="Acrflvin-R"/>
</dbReference>
<organism evidence="8 9">
    <name type="scientific">Tenacibaculum holothuriorum</name>
    <dbReference type="NCBI Taxonomy" id="1635173"/>
    <lineage>
        <taxon>Bacteria</taxon>
        <taxon>Pseudomonadati</taxon>
        <taxon>Bacteroidota</taxon>
        <taxon>Flavobacteriia</taxon>
        <taxon>Flavobacteriales</taxon>
        <taxon>Flavobacteriaceae</taxon>
        <taxon>Tenacibaculum</taxon>
    </lineage>
</organism>
<evidence type="ECO:0000256" key="5">
    <source>
        <dbReference type="ARBA" id="ARBA00023136"/>
    </source>
</evidence>
<evidence type="ECO:0000256" key="4">
    <source>
        <dbReference type="ARBA" id="ARBA00022989"/>
    </source>
</evidence>
<accession>A0A1Y2PAQ8</accession>
<dbReference type="InterPro" id="IPR004869">
    <property type="entry name" value="MMPL_dom"/>
</dbReference>
<feature type="domain" description="SSD" evidence="7">
    <location>
        <begin position="251"/>
        <end position="373"/>
    </location>
</feature>
<feature type="domain" description="SSD" evidence="7">
    <location>
        <begin position="636"/>
        <end position="762"/>
    </location>
</feature>
<dbReference type="PRINTS" id="PR00702">
    <property type="entry name" value="ACRIFLAVINRP"/>
</dbReference>
<comment type="subcellular location">
    <subcellularLocation>
        <location evidence="1">Cell membrane</location>
        <topology evidence="1">Multi-pass membrane protein</topology>
    </subcellularLocation>
</comment>
<keyword evidence="4 6" id="KW-1133">Transmembrane helix</keyword>
<dbReference type="PROSITE" id="PS50156">
    <property type="entry name" value="SSD"/>
    <property type="match status" value="2"/>
</dbReference>
<feature type="transmembrane region" description="Helical" evidence="6">
    <location>
        <begin position="636"/>
        <end position="656"/>
    </location>
</feature>
<feature type="transmembrane region" description="Helical" evidence="6">
    <location>
        <begin position="12"/>
        <end position="30"/>
    </location>
</feature>
<feature type="transmembrane region" description="Helical" evidence="6">
    <location>
        <begin position="705"/>
        <end position="729"/>
    </location>
</feature>
<evidence type="ECO:0000256" key="6">
    <source>
        <dbReference type="SAM" id="Phobius"/>
    </source>
</evidence>
<dbReference type="STRING" id="1635173.WH52_13965"/>
<keyword evidence="5 6" id="KW-0472">Membrane</keyword>
<feature type="transmembrane region" description="Helical" evidence="6">
    <location>
        <begin position="352"/>
        <end position="374"/>
    </location>
</feature>
<dbReference type="PANTHER" id="PTHR33406">
    <property type="entry name" value="MEMBRANE PROTEIN MJ1562-RELATED"/>
    <property type="match status" value="1"/>
</dbReference>
<reference evidence="8 9" key="1">
    <citation type="submission" date="2015-03" db="EMBL/GenBank/DDBJ databases">
        <title>Genome sequence of Tenacibaculum sp. S2-2, isolated from intestinal microbiota of sea cucumber, Apostichopus japonicas.</title>
        <authorList>
            <person name="Shao Z."/>
            <person name="Wang L."/>
            <person name="Li X."/>
        </authorList>
    </citation>
    <scope>NUCLEOTIDE SEQUENCE [LARGE SCALE GENOMIC DNA]</scope>
    <source>
        <strain evidence="8 9">S2-2</strain>
    </source>
</reference>
<feature type="transmembrane region" description="Helical" evidence="6">
    <location>
        <begin position="662"/>
        <end position="684"/>
    </location>
</feature>
<dbReference type="PANTHER" id="PTHR33406:SF12">
    <property type="entry name" value="BLR2997 PROTEIN"/>
    <property type="match status" value="1"/>
</dbReference>